<accession>A0A382RJY8</accession>
<protein>
    <recommendedName>
        <fullName evidence="2">PABS domain-containing protein</fullName>
    </recommendedName>
</protein>
<feature type="non-terminal residue" evidence="1">
    <location>
        <position position="54"/>
    </location>
</feature>
<proteinExistence type="predicted"/>
<organism evidence="1">
    <name type="scientific">marine metagenome</name>
    <dbReference type="NCBI Taxonomy" id="408172"/>
    <lineage>
        <taxon>unclassified sequences</taxon>
        <taxon>metagenomes</taxon>
        <taxon>ecological metagenomes</taxon>
    </lineage>
</organism>
<gene>
    <name evidence="1" type="ORF">METZ01_LOCUS349775</name>
</gene>
<dbReference type="EMBL" id="UINC01121624">
    <property type="protein sequence ID" value="SVC96921.1"/>
    <property type="molecule type" value="Genomic_DNA"/>
</dbReference>
<sequence length="54" mass="6202">MRKAALNFLEQNLFLSGDFGIKSENILFFDTRQAKVAKVAKLKCDYFIDDLSEV</sequence>
<evidence type="ECO:0008006" key="2">
    <source>
        <dbReference type="Google" id="ProtNLM"/>
    </source>
</evidence>
<reference evidence="1" key="1">
    <citation type="submission" date="2018-05" db="EMBL/GenBank/DDBJ databases">
        <authorList>
            <person name="Lanie J.A."/>
            <person name="Ng W.-L."/>
            <person name="Kazmierczak K.M."/>
            <person name="Andrzejewski T.M."/>
            <person name="Davidsen T.M."/>
            <person name="Wayne K.J."/>
            <person name="Tettelin H."/>
            <person name="Glass J.I."/>
            <person name="Rusch D."/>
            <person name="Podicherti R."/>
            <person name="Tsui H.-C.T."/>
            <person name="Winkler M.E."/>
        </authorList>
    </citation>
    <scope>NUCLEOTIDE SEQUENCE</scope>
</reference>
<dbReference type="AlphaFoldDB" id="A0A382RJY8"/>
<name>A0A382RJY8_9ZZZZ</name>
<evidence type="ECO:0000313" key="1">
    <source>
        <dbReference type="EMBL" id="SVC96921.1"/>
    </source>
</evidence>